<dbReference type="RefSeq" id="WP_338602476.1">
    <property type="nucleotide sequence ID" value="NZ_CP146016.1"/>
</dbReference>
<dbReference type="InterPro" id="IPR028098">
    <property type="entry name" value="Glyco_trans_4-like_N"/>
</dbReference>
<gene>
    <name evidence="3" type="ORF">V6M85_02290</name>
</gene>
<accession>A0AAX4L232</accession>
<dbReference type="EMBL" id="CP146016">
    <property type="protein sequence ID" value="WWQ60932.1"/>
    <property type="molecule type" value="Genomic_DNA"/>
</dbReference>
<feature type="domain" description="Glycosyl transferase family 1" evidence="1">
    <location>
        <begin position="187"/>
        <end position="325"/>
    </location>
</feature>
<dbReference type="SUPFAM" id="SSF53756">
    <property type="entry name" value="UDP-Glycosyltransferase/glycogen phosphorylase"/>
    <property type="match status" value="1"/>
</dbReference>
<dbReference type="GO" id="GO:0016757">
    <property type="term" value="F:glycosyltransferase activity"/>
    <property type="evidence" value="ECO:0007669"/>
    <property type="project" value="UniProtKB-KW"/>
</dbReference>
<dbReference type="Pfam" id="PF00534">
    <property type="entry name" value="Glycos_transf_1"/>
    <property type="match status" value="1"/>
</dbReference>
<dbReference type="Proteomes" id="UP001432202">
    <property type="component" value="Chromosome"/>
</dbReference>
<dbReference type="PANTHER" id="PTHR45947:SF3">
    <property type="entry name" value="SULFOQUINOVOSYL TRANSFERASE SQD2"/>
    <property type="match status" value="1"/>
</dbReference>
<dbReference type="Gene3D" id="3.40.50.2000">
    <property type="entry name" value="Glycogen Phosphorylase B"/>
    <property type="match status" value="2"/>
</dbReference>
<organism evidence="3 4">
    <name type="scientific">Sulfolobus tengchongensis</name>
    <dbReference type="NCBI Taxonomy" id="207809"/>
    <lineage>
        <taxon>Archaea</taxon>
        <taxon>Thermoproteota</taxon>
        <taxon>Thermoprotei</taxon>
        <taxon>Sulfolobales</taxon>
        <taxon>Sulfolobaceae</taxon>
        <taxon>Sulfolobus</taxon>
    </lineage>
</organism>
<evidence type="ECO:0000259" key="1">
    <source>
        <dbReference type="Pfam" id="PF00534"/>
    </source>
</evidence>
<keyword evidence="3" id="KW-0808">Transferase</keyword>
<reference evidence="3 4" key="1">
    <citation type="submission" date="2024-02" db="EMBL/GenBank/DDBJ databases">
        <title>STSV induces naive adaptation in Sulfolobus.</title>
        <authorList>
            <person name="Xiang X."/>
            <person name="Song M."/>
        </authorList>
    </citation>
    <scope>NUCLEOTIDE SEQUENCE [LARGE SCALE GENOMIC DNA]</scope>
    <source>
        <strain evidence="3 4">RT2</strain>
    </source>
</reference>
<evidence type="ECO:0000259" key="2">
    <source>
        <dbReference type="Pfam" id="PF13439"/>
    </source>
</evidence>
<protein>
    <submittedName>
        <fullName evidence="3">Glycosyltransferase family 4 protein</fullName>
        <ecNumber evidence="3">2.4.-.-</ecNumber>
    </submittedName>
</protein>
<dbReference type="InterPro" id="IPR050194">
    <property type="entry name" value="Glycosyltransferase_grp1"/>
</dbReference>
<keyword evidence="3" id="KW-0328">Glycosyltransferase</keyword>
<dbReference type="Pfam" id="PF13439">
    <property type="entry name" value="Glyco_transf_4"/>
    <property type="match status" value="1"/>
</dbReference>
<evidence type="ECO:0000313" key="4">
    <source>
        <dbReference type="Proteomes" id="UP001432202"/>
    </source>
</evidence>
<dbReference type="CDD" id="cd03801">
    <property type="entry name" value="GT4_PimA-like"/>
    <property type="match status" value="1"/>
</dbReference>
<dbReference type="GeneID" id="89335560"/>
<dbReference type="AlphaFoldDB" id="A0AAX4L232"/>
<dbReference type="InterPro" id="IPR001296">
    <property type="entry name" value="Glyco_trans_1"/>
</dbReference>
<feature type="domain" description="Glycosyltransferase subfamily 4-like N-terminal" evidence="2">
    <location>
        <begin position="14"/>
        <end position="178"/>
    </location>
</feature>
<keyword evidence="4" id="KW-1185">Reference proteome</keyword>
<sequence length="366" mass="41660">MRIVQVSPFYYPVIGGVERVVKKISEFLASKGYEVIVVTYNRDRNNKTRYKSIEEINGVKVIRVNPLIVWSHGSYSPSIAEVVKVLKPDIVHVHVWRHPYVFQLKNINSIRILQPHSPFYTLQQVGFVTYAYYKLIDNLLGSAIRKYNIISMTPLEQQLLMKKFNVNSTLIPNGVDDELFSITPRSYDFYLYIGRLSREKNIFTLLKAYKRSNIKRSLILAGPDNGIASAIRDYIRKENLNVKYIGEISEKEKIELLSACRAIINPSPYEGFGLTLVEAEAIGKPAIIVGHGGQEFAAPPGLASIMAENSVQSLADALLQMEDDKIVKVLSQGAKMWAENFKFSVIIKKYLEYYLNLFEGKINRVL</sequence>
<dbReference type="PANTHER" id="PTHR45947">
    <property type="entry name" value="SULFOQUINOVOSYL TRANSFERASE SQD2"/>
    <property type="match status" value="1"/>
</dbReference>
<proteinExistence type="predicted"/>
<dbReference type="EC" id="2.4.-.-" evidence="3"/>
<name>A0AAX4L232_9CREN</name>
<evidence type="ECO:0000313" key="3">
    <source>
        <dbReference type="EMBL" id="WWQ60932.1"/>
    </source>
</evidence>